<name>W8YMI7_BACTU</name>
<reference evidence="1" key="1">
    <citation type="submission" date="2014-01" db="EMBL/GenBank/DDBJ databases">
        <title>Draft genome sequence of highly nematicidal Bacillus thuringiensis DB27.</title>
        <authorList>
            <person name="Iatsenko I."/>
            <person name="Pickard D."/>
            <person name="Corton C."/>
            <person name="Dougan G."/>
            <person name="Sommer R.J."/>
        </authorList>
    </citation>
    <scope>NUCLEOTIDE SEQUENCE [LARGE SCALE GENOMIC DNA]</scope>
    <source>
        <strain evidence="1">DB27</strain>
    </source>
</reference>
<dbReference type="AlphaFoldDB" id="W8YMI7"/>
<evidence type="ECO:0000313" key="1">
    <source>
        <dbReference type="EMBL" id="CDN39631.1"/>
    </source>
</evidence>
<sequence>MFHEGALPVSSDERSNCCKPATCQCQSCNGDSPDPHFFSYSIDVGFLQSEATRDECIYIEYVRSFLYESTIKYHHV</sequence>
<gene>
    <name evidence="1" type="ORF">BTDB27_p000294</name>
</gene>
<dbReference type="EMBL" id="HG810024">
    <property type="protein sequence ID" value="CDN39631.1"/>
    <property type="molecule type" value="Genomic_DNA"/>
</dbReference>
<dbReference type="RefSeq" id="WP_140157622.1">
    <property type="nucleotide sequence ID" value="NZ_HG810024.1"/>
</dbReference>
<dbReference type="HOGENOM" id="CLU_2647112_0_0_9"/>
<organism evidence="1">
    <name type="scientific">Bacillus thuringiensis DB27</name>
    <dbReference type="NCBI Taxonomy" id="1431339"/>
    <lineage>
        <taxon>Bacteria</taxon>
        <taxon>Bacillati</taxon>
        <taxon>Bacillota</taxon>
        <taxon>Bacilli</taxon>
        <taxon>Bacillales</taxon>
        <taxon>Bacillaceae</taxon>
        <taxon>Bacillus</taxon>
        <taxon>Bacillus cereus group</taxon>
    </lineage>
</organism>
<dbReference type="Proteomes" id="UP000030682">
    <property type="component" value="Unassembled WGS sequence"/>
</dbReference>
<proteinExistence type="predicted"/>
<reference evidence="1" key="2">
    <citation type="submission" date="2014-01" db="EMBL/GenBank/DDBJ databases">
        <authorList>
            <person name="Aslett M."/>
        </authorList>
    </citation>
    <scope>NUCLEOTIDE SEQUENCE [LARGE SCALE GENOMIC DNA]</scope>
    <source>
        <strain evidence="1">DB27</strain>
    </source>
</reference>
<protein>
    <submittedName>
        <fullName evidence="1">Uncharacterized protein</fullName>
    </submittedName>
</protein>
<accession>W8YMI7</accession>